<dbReference type="AlphaFoldDB" id="A0AA36N488"/>
<accession>A0AA36N488</accession>
<gene>
    <name evidence="2" type="ORF">EVOR1521_LOCUS15532</name>
</gene>
<keyword evidence="3" id="KW-1185">Reference proteome</keyword>
<dbReference type="EMBL" id="CAUJNA010001991">
    <property type="protein sequence ID" value="CAJ1390020.1"/>
    <property type="molecule type" value="Genomic_DNA"/>
</dbReference>
<feature type="compositionally biased region" description="Polar residues" evidence="1">
    <location>
        <begin position="340"/>
        <end position="366"/>
    </location>
</feature>
<evidence type="ECO:0000313" key="2">
    <source>
        <dbReference type="EMBL" id="CAJ1390020.1"/>
    </source>
</evidence>
<evidence type="ECO:0000313" key="3">
    <source>
        <dbReference type="Proteomes" id="UP001178507"/>
    </source>
</evidence>
<proteinExistence type="predicted"/>
<evidence type="ECO:0000256" key="1">
    <source>
        <dbReference type="SAM" id="MobiDB-lite"/>
    </source>
</evidence>
<comment type="caution">
    <text evidence="2">The sequence shown here is derived from an EMBL/GenBank/DDBJ whole genome shotgun (WGS) entry which is preliminary data.</text>
</comment>
<protein>
    <submittedName>
        <fullName evidence="2">Uncharacterized protein</fullName>
    </submittedName>
</protein>
<feature type="region of interest" description="Disordered" evidence="1">
    <location>
        <begin position="331"/>
        <end position="375"/>
    </location>
</feature>
<name>A0AA36N488_9DINO</name>
<reference evidence="2" key="1">
    <citation type="submission" date="2023-08" db="EMBL/GenBank/DDBJ databases">
        <authorList>
            <person name="Chen Y."/>
            <person name="Shah S."/>
            <person name="Dougan E. K."/>
            <person name="Thang M."/>
            <person name="Chan C."/>
        </authorList>
    </citation>
    <scope>NUCLEOTIDE SEQUENCE</scope>
</reference>
<dbReference type="Proteomes" id="UP001178507">
    <property type="component" value="Unassembled WGS sequence"/>
</dbReference>
<organism evidence="2 3">
    <name type="scientific">Effrenium voratum</name>
    <dbReference type="NCBI Taxonomy" id="2562239"/>
    <lineage>
        <taxon>Eukaryota</taxon>
        <taxon>Sar</taxon>
        <taxon>Alveolata</taxon>
        <taxon>Dinophyceae</taxon>
        <taxon>Suessiales</taxon>
        <taxon>Symbiodiniaceae</taxon>
        <taxon>Effrenium</taxon>
    </lineage>
</organism>
<sequence length="375" mass="42876">MGSDHACLVTWKSSFFPLYQLHSEILEKLEQAIVFRKGSPICMEEFRDLRVFIHVNSDDYLERHYTEETADWCNHVTRTSSVQQWIEHRPWVQLVQGPTKNLICAINEYKWKHYQLRCVVYDIQRDELDRVPDLVEWSQDIEQITAVKRESDAEGEDADTQVEDPEFLLVDTADQVPGTEFPNMSSEHESTVIFGSRADLRAERKRKRDESGDWDELSHPDLRSFLQQKERLGNILMKYYPTLLHLPADAMPETPPVGNQSYTVKPAGCCKIMVKLDNSSFVVKGLGQSQKFGFGMKFYVGSADDLPLSERVLPGLVAVAWAEAQVLARKWQQKKDSEQPDVSPSCDATTEPSPKDASSGSETTLAWEQFSPDRL</sequence>